<feature type="compositionally biased region" description="Polar residues" evidence="2">
    <location>
        <begin position="50"/>
        <end position="64"/>
    </location>
</feature>
<accession>A0ABM1TBH7</accession>
<evidence type="ECO:0000313" key="4">
    <source>
        <dbReference type="RefSeq" id="XP_022253233.1"/>
    </source>
</evidence>
<dbReference type="Proteomes" id="UP000694941">
    <property type="component" value="Unplaced"/>
</dbReference>
<evidence type="ECO:0000313" key="3">
    <source>
        <dbReference type="Proteomes" id="UP000694941"/>
    </source>
</evidence>
<keyword evidence="1" id="KW-0175">Coiled coil</keyword>
<evidence type="ECO:0000256" key="1">
    <source>
        <dbReference type="SAM" id="Coils"/>
    </source>
</evidence>
<gene>
    <name evidence="4" type="primary">LOC111088198</name>
</gene>
<name>A0ABM1TBH7_LIMPO</name>
<dbReference type="RefSeq" id="XP_022253233.1">
    <property type="nucleotide sequence ID" value="XM_022397525.1"/>
</dbReference>
<sequence>MEAKELSLCREITFPEEGSSPSIFDFKVAKEEKEENYDELTEKIEDTTVRISTKQTGDSPQSGIISRFSESDNEVQDFSKQGAVGVKKEIEPEGGELQQINSELEVLSALVLYPVKDRKLMDGCKTELAYQNELKF</sequence>
<reference evidence="4" key="1">
    <citation type="submission" date="2025-08" db="UniProtKB">
        <authorList>
            <consortium name="RefSeq"/>
        </authorList>
    </citation>
    <scope>IDENTIFICATION</scope>
    <source>
        <tissue evidence="4">Muscle</tissue>
    </source>
</reference>
<feature type="region of interest" description="Disordered" evidence="2">
    <location>
        <begin position="50"/>
        <end position="76"/>
    </location>
</feature>
<evidence type="ECO:0000256" key="2">
    <source>
        <dbReference type="SAM" id="MobiDB-lite"/>
    </source>
</evidence>
<feature type="coiled-coil region" evidence="1">
    <location>
        <begin position="23"/>
        <end position="50"/>
    </location>
</feature>
<protein>
    <submittedName>
        <fullName evidence="4">Uncharacterized protein LOC111088198 isoform X3</fullName>
    </submittedName>
</protein>
<dbReference type="GeneID" id="111088198"/>
<proteinExistence type="predicted"/>
<organism evidence="3 4">
    <name type="scientific">Limulus polyphemus</name>
    <name type="common">Atlantic horseshoe crab</name>
    <dbReference type="NCBI Taxonomy" id="6850"/>
    <lineage>
        <taxon>Eukaryota</taxon>
        <taxon>Metazoa</taxon>
        <taxon>Ecdysozoa</taxon>
        <taxon>Arthropoda</taxon>
        <taxon>Chelicerata</taxon>
        <taxon>Merostomata</taxon>
        <taxon>Xiphosura</taxon>
        <taxon>Limulidae</taxon>
        <taxon>Limulus</taxon>
    </lineage>
</organism>
<keyword evidence="3" id="KW-1185">Reference proteome</keyword>